<protein>
    <submittedName>
        <fullName evidence="1">Uncharacterized protein</fullName>
    </submittedName>
</protein>
<organism evidence="1">
    <name type="scientific">Rhizophora mucronata</name>
    <name type="common">Asiatic mangrove</name>
    <dbReference type="NCBI Taxonomy" id="61149"/>
    <lineage>
        <taxon>Eukaryota</taxon>
        <taxon>Viridiplantae</taxon>
        <taxon>Streptophyta</taxon>
        <taxon>Embryophyta</taxon>
        <taxon>Tracheophyta</taxon>
        <taxon>Spermatophyta</taxon>
        <taxon>Magnoliopsida</taxon>
        <taxon>eudicotyledons</taxon>
        <taxon>Gunneridae</taxon>
        <taxon>Pentapetalae</taxon>
        <taxon>rosids</taxon>
        <taxon>fabids</taxon>
        <taxon>Malpighiales</taxon>
        <taxon>Rhizophoraceae</taxon>
        <taxon>Rhizophora</taxon>
    </lineage>
</organism>
<accession>A0A2P2QNM9</accession>
<dbReference type="AlphaFoldDB" id="A0A2P2QNM9"/>
<evidence type="ECO:0000313" key="1">
    <source>
        <dbReference type="EMBL" id="MBX68491.1"/>
    </source>
</evidence>
<sequence>MFSFTCDLVWYFYLCPGTEIHFQKYHEILYPWHLLFCDQV</sequence>
<reference evidence="1" key="1">
    <citation type="submission" date="2018-02" db="EMBL/GenBank/DDBJ databases">
        <title>Rhizophora mucronata_Transcriptome.</title>
        <authorList>
            <person name="Meera S.P."/>
            <person name="Sreeshan A."/>
            <person name="Augustine A."/>
        </authorList>
    </citation>
    <scope>NUCLEOTIDE SEQUENCE</scope>
    <source>
        <tissue evidence="1">Leaf</tissue>
    </source>
</reference>
<name>A0A2P2QNM9_RHIMU</name>
<dbReference type="EMBL" id="GGEC01088007">
    <property type="protein sequence ID" value="MBX68491.1"/>
    <property type="molecule type" value="Transcribed_RNA"/>
</dbReference>
<proteinExistence type="predicted"/>